<dbReference type="Proteomes" id="UP000032309">
    <property type="component" value="Unassembled WGS sequence"/>
</dbReference>
<dbReference type="Pfam" id="PF01243">
    <property type="entry name" value="PNPOx_N"/>
    <property type="match status" value="1"/>
</dbReference>
<feature type="domain" description="Pyridoxamine 5'-phosphate oxidase N-terminal" evidence="1">
    <location>
        <begin position="11"/>
        <end position="89"/>
    </location>
</feature>
<dbReference type="PANTHER" id="PTHR40660:SF1">
    <property type="entry name" value="5'-PHOSPHATE OXIDASE PUTATIVE DOMAIN-CONTAINING PROTEIN-RELATED"/>
    <property type="match status" value="1"/>
</dbReference>
<dbReference type="RefSeq" id="WP_052565421.1">
    <property type="nucleotide sequence ID" value="NZ_BAFN01000001.1"/>
</dbReference>
<dbReference type="InterPro" id="IPR012349">
    <property type="entry name" value="Split_barrel_FMN-bd"/>
</dbReference>
<dbReference type="PANTHER" id="PTHR40660">
    <property type="entry name" value="5'-PHOSPHATE OXIDASE PUTATIVE DOMAIN-CONTAINING PROTEIN-RELATED"/>
    <property type="match status" value="1"/>
</dbReference>
<protein>
    <submittedName>
        <fullName evidence="2">Pyridoxamine 5'-phosphate oxidase-related FMN-binding protein</fullName>
    </submittedName>
</protein>
<keyword evidence="3" id="KW-1185">Reference proteome</keyword>
<name>A0ABQ0K2K9_9BACT</name>
<reference evidence="3" key="1">
    <citation type="journal article" date="2015" name="Genome Announc.">
        <title>Draft Genome Sequence of an Anaerobic Ammonium-Oxidizing Bacterium, "Candidatus Brocadia sinica".</title>
        <authorList>
            <person name="Oshiki M."/>
            <person name="Shinyako-Hata K."/>
            <person name="Satoh H."/>
            <person name="Okabe S."/>
        </authorList>
    </citation>
    <scope>NUCLEOTIDE SEQUENCE [LARGE SCALE GENOMIC DNA]</scope>
    <source>
        <strain evidence="3">JPN1</strain>
    </source>
</reference>
<evidence type="ECO:0000313" key="2">
    <source>
        <dbReference type="EMBL" id="GAN35289.1"/>
    </source>
</evidence>
<organism evidence="2 3">
    <name type="scientific">Candidatus Brocadia sinica JPN1</name>
    <dbReference type="NCBI Taxonomy" id="1197129"/>
    <lineage>
        <taxon>Bacteria</taxon>
        <taxon>Pseudomonadati</taxon>
        <taxon>Planctomycetota</taxon>
        <taxon>Candidatus Brocadiia</taxon>
        <taxon>Candidatus Brocadiales</taxon>
        <taxon>Candidatus Brocadiaceae</taxon>
        <taxon>Candidatus Brocadia</taxon>
    </lineage>
</organism>
<comment type="caution">
    <text evidence="2">The sequence shown here is derived from an EMBL/GenBank/DDBJ whole genome shotgun (WGS) entry which is preliminary data.</text>
</comment>
<evidence type="ECO:0000259" key="1">
    <source>
        <dbReference type="Pfam" id="PF01243"/>
    </source>
</evidence>
<dbReference type="EMBL" id="BAFN01000001">
    <property type="protein sequence ID" value="GAN35289.1"/>
    <property type="molecule type" value="Genomic_DNA"/>
</dbReference>
<gene>
    <name evidence="2" type="ORF">BROSI_A3838</name>
</gene>
<evidence type="ECO:0000313" key="3">
    <source>
        <dbReference type="Proteomes" id="UP000032309"/>
    </source>
</evidence>
<dbReference type="InterPro" id="IPR011576">
    <property type="entry name" value="Pyridox_Oxase_N"/>
</dbReference>
<dbReference type="Gene3D" id="2.30.110.10">
    <property type="entry name" value="Electron Transport, Fmn-binding Protein, Chain A"/>
    <property type="match status" value="1"/>
</dbReference>
<dbReference type="SUPFAM" id="SSF50475">
    <property type="entry name" value="FMN-binding split barrel"/>
    <property type="match status" value="1"/>
</dbReference>
<accession>A0ABQ0K2K9</accession>
<sequence>MGSAEDILCRIKNFIERVELFYVATSDQKGEVHLAVVKDLIFLPDTKHIAFKSWFCKKTIENIQKAPNISIAIYDAKSDTGYQIIGKAVSKSIVAVLNGYAPELEKIEKEYPQEEYQLTIKITNIMDLHRVTHSDKYLLST</sequence>
<proteinExistence type="predicted"/>